<accession>A0AAD9Z0Z2</accession>
<protein>
    <submittedName>
        <fullName evidence="2">Uncharacterized protein</fullName>
    </submittedName>
</protein>
<keyword evidence="1" id="KW-0732">Signal</keyword>
<evidence type="ECO:0000313" key="2">
    <source>
        <dbReference type="EMBL" id="KAK3167393.1"/>
    </source>
</evidence>
<gene>
    <name evidence="2" type="ORF">OEA41_010520</name>
</gene>
<feature type="signal peptide" evidence="1">
    <location>
        <begin position="1"/>
        <end position="20"/>
    </location>
</feature>
<reference evidence="2" key="1">
    <citation type="submission" date="2022-11" db="EMBL/GenBank/DDBJ databases">
        <title>Chromosomal genome sequence assembly and mating type (MAT) locus characterization of the leprose asexual lichenized fungus Lepraria neglecta (Nyl.) Erichsen.</title>
        <authorList>
            <person name="Allen J.L."/>
            <person name="Pfeffer B."/>
        </authorList>
    </citation>
    <scope>NUCLEOTIDE SEQUENCE</scope>
    <source>
        <strain evidence="2">Allen 5258</strain>
    </source>
</reference>
<evidence type="ECO:0000256" key="1">
    <source>
        <dbReference type="SAM" id="SignalP"/>
    </source>
</evidence>
<dbReference type="AlphaFoldDB" id="A0AAD9Z0Z2"/>
<comment type="caution">
    <text evidence="2">The sequence shown here is derived from an EMBL/GenBank/DDBJ whole genome shotgun (WGS) entry which is preliminary data.</text>
</comment>
<dbReference type="Proteomes" id="UP001276659">
    <property type="component" value="Unassembled WGS sequence"/>
</dbReference>
<organism evidence="2 3">
    <name type="scientific">Lepraria neglecta</name>
    <dbReference type="NCBI Taxonomy" id="209136"/>
    <lineage>
        <taxon>Eukaryota</taxon>
        <taxon>Fungi</taxon>
        <taxon>Dikarya</taxon>
        <taxon>Ascomycota</taxon>
        <taxon>Pezizomycotina</taxon>
        <taxon>Lecanoromycetes</taxon>
        <taxon>OSLEUM clade</taxon>
        <taxon>Lecanoromycetidae</taxon>
        <taxon>Lecanorales</taxon>
        <taxon>Lecanorineae</taxon>
        <taxon>Stereocaulaceae</taxon>
        <taxon>Lepraria</taxon>
    </lineage>
</organism>
<proteinExistence type="predicted"/>
<evidence type="ECO:0000313" key="3">
    <source>
        <dbReference type="Proteomes" id="UP001276659"/>
    </source>
</evidence>
<name>A0AAD9Z0Z2_9LECA</name>
<sequence>MPIKITVILFPPALLSLSIAFPSQLTPHQGDTSLTKRDGPFNVFYLGQMSGEDIVAFDPGGTISGGFIFKGEPGDLCQANTLDDSWDATENPWPDVNNNFFDYCGRNIPGCQDALVLGQGGICGVGQQQNHPDGMYYADVYDVTTGNDIVGRCVYDESHRANCATTGSNLLETGIEVCCSPPYIWIRGRSSNAIIVLLAEECLLGEVGRRPF</sequence>
<dbReference type="EMBL" id="JASNWA010000011">
    <property type="protein sequence ID" value="KAK3167393.1"/>
    <property type="molecule type" value="Genomic_DNA"/>
</dbReference>
<feature type="chain" id="PRO_5042093459" evidence="1">
    <location>
        <begin position="21"/>
        <end position="212"/>
    </location>
</feature>
<keyword evidence="3" id="KW-1185">Reference proteome</keyword>